<feature type="compositionally biased region" description="Basic and acidic residues" evidence="1">
    <location>
        <begin position="180"/>
        <end position="196"/>
    </location>
</feature>
<dbReference type="OrthoDB" id="43460at2759"/>
<evidence type="ECO:0008006" key="4">
    <source>
        <dbReference type="Google" id="ProtNLM"/>
    </source>
</evidence>
<name>A0A9P6KGG1_9FUNG</name>
<feature type="compositionally biased region" description="Low complexity" evidence="1">
    <location>
        <begin position="42"/>
        <end position="55"/>
    </location>
</feature>
<dbReference type="InterPro" id="IPR019412">
    <property type="entry name" value="IML2/TPR_39"/>
</dbReference>
<feature type="region of interest" description="Disordered" evidence="1">
    <location>
        <begin position="168"/>
        <end position="198"/>
    </location>
</feature>
<dbReference type="Pfam" id="PF10300">
    <property type="entry name" value="Iml2-TPR_39"/>
    <property type="match status" value="1"/>
</dbReference>
<reference evidence="2" key="1">
    <citation type="journal article" date="2020" name="Fungal Divers.">
        <title>Resolving the Mortierellaceae phylogeny through synthesis of multi-gene phylogenetics and phylogenomics.</title>
        <authorList>
            <person name="Vandepol N."/>
            <person name="Liber J."/>
            <person name="Desiro A."/>
            <person name="Na H."/>
            <person name="Kennedy M."/>
            <person name="Barry K."/>
            <person name="Grigoriev I.V."/>
            <person name="Miller A.N."/>
            <person name="O'Donnell K."/>
            <person name="Stajich J.E."/>
            <person name="Bonito G."/>
        </authorList>
    </citation>
    <scope>NUCLEOTIDE SEQUENCE</scope>
    <source>
        <strain evidence="2">KOD1015</strain>
    </source>
</reference>
<feature type="region of interest" description="Disordered" evidence="1">
    <location>
        <begin position="22"/>
        <end position="55"/>
    </location>
</feature>
<dbReference type="PANTHER" id="PTHR31859:SF1">
    <property type="entry name" value="TETRATRICOPEPTIDE REPEAT PROTEIN 39C"/>
    <property type="match status" value="1"/>
</dbReference>
<dbReference type="PANTHER" id="PTHR31859">
    <property type="entry name" value="TETRATRICOPEPTIDE REPEAT PROTEIN 39 FAMILY MEMBER"/>
    <property type="match status" value="1"/>
</dbReference>
<comment type="caution">
    <text evidence="2">The sequence shown here is derived from an EMBL/GenBank/DDBJ whole genome shotgun (WGS) entry which is preliminary data.</text>
</comment>
<sequence length="734" mass="80625">MTTAQSNDTTSKEDAKIIQQLQDELQKASLDDGDGLENDQLSSSSSSSGSLSSSVSAAHGTAANMLTASEQELAGKLDFGVPKGMRLHHTHGYSNNTLTADSFLPSPPNNGGDLYDNSQAQQKRNADMLHGVQIFFENQFIEAQRIFASQDEVNPVYALGSGALAFMKGSDPDPPTRGNPLHDADPCRAQKVDRRNGLTNSISKLVSSGWSYFGYKKETNKAENPSKESGSSSPSSVSSQSNGKKSGLVKPSSSSTHSSSSTTPNGQSGAVGTQKYMTNGEVRARVVRAEGLLLTSLILLLQESIMSYLKAGLNLRKGYKSYEAVWAELKAMGDETDNIVDKHTLGGIQFGLGTINIVLASMPAKILRIISSFGYTGDKTLGFDLVSKCIAGKGIRSPLGSLMFLSYYTILAGFAPNVLAETNVPIADKLLDDALATYKESAFFLYFRGRNNRIKGDTKASNEAFLLASSKATVEWGSELQRLCDYELGLNHAILLEWQEAGTYFERLAKENYWSRAFFVYFQAACLEADGKRTEALKLYQSIQGMVNRKFGGRTILVEQYVSRKLKLFEQNGFEDTGLVALEILLIWNAFSSMTPEALATCMTKVDAQISKLRGATGLDQLAVLKTIKGAILHQQRRHKEATDSLNWVIEQAASKVQEEKWVIPFACWEAGVGCWMEDASLKGDGQWLRAKQYWDRAVGFSGYEFEFRLSIRIHAAMMRIQEKTEQMKLKAFH</sequence>
<dbReference type="AlphaFoldDB" id="A0A9P6KGG1"/>
<feature type="region of interest" description="Disordered" evidence="1">
    <location>
        <begin position="220"/>
        <end position="273"/>
    </location>
</feature>
<gene>
    <name evidence="2" type="ORF">BGW38_005600</name>
</gene>
<keyword evidence="3" id="KW-1185">Reference proteome</keyword>
<accession>A0A9P6KGG1</accession>
<dbReference type="EMBL" id="JAABOA010000355">
    <property type="protein sequence ID" value="KAF9584679.1"/>
    <property type="molecule type" value="Genomic_DNA"/>
</dbReference>
<feature type="region of interest" description="Disordered" evidence="1">
    <location>
        <begin position="98"/>
        <end position="117"/>
    </location>
</feature>
<dbReference type="Proteomes" id="UP000780801">
    <property type="component" value="Unassembled WGS sequence"/>
</dbReference>
<dbReference type="SUPFAM" id="SSF48452">
    <property type="entry name" value="TPR-like"/>
    <property type="match status" value="1"/>
</dbReference>
<feature type="compositionally biased region" description="Polar residues" evidence="1">
    <location>
        <begin position="264"/>
        <end position="273"/>
    </location>
</feature>
<proteinExistence type="predicted"/>
<organism evidence="2 3">
    <name type="scientific">Lunasporangiospora selenospora</name>
    <dbReference type="NCBI Taxonomy" id="979761"/>
    <lineage>
        <taxon>Eukaryota</taxon>
        <taxon>Fungi</taxon>
        <taxon>Fungi incertae sedis</taxon>
        <taxon>Mucoromycota</taxon>
        <taxon>Mortierellomycotina</taxon>
        <taxon>Mortierellomycetes</taxon>
        <taxon>Mortierellales</taxon>
        <taxon>Mortierellaceae</taxon>
        <taxon>Lunasporangiospora</taxon>
    </lineage>
</organism>
<protein>
    <recommendedName>
        <fullName evidence="4">Tetratricopeptide repeat-containing protein</fullName>
    </recommendedName>
</protein>
<evidence type="ECO:0000313" key="2">
    <source>
        <dbReference type="EMBL" id="KAF9584679.1"/>
    </source>
</evidence>
<evidence type="ECO:0000256" key="1">
    <source>
        <dbReference type="SAM" id="MobiDB-lite"/>
    </source>
</evidence>
<feature type="compositionally biased region" description="Low complexity" evidence="1">
    <location>
        <begin position="227"/>
        <end position="263"/>
    </location>
</feature>
<evidence type="ECO:0000313" key="3">
    <source>
        <dbReference type="Proteomes" id="UP000780801"/>
    </source>
</evidence>
<dbReference type="InterPro" id="IPR011990">
    <property type="entry name" value="TPR-like_helical_dom_sf"/>
</dbReference>